<feature type="transmembrane region" description="Helical" evidence="10">
    <location>
        <begin position="147"/>
        <end position="166"/>
    </location>
</feature>
<keyword evidence="4 10" id="KW-0812">Transmembrane</keyword>
<feature type="transmembrane region" description="Helical" evidence="10">
    <location>
        <begin position="116"/>
        <end position="135"/>
    </location>
</feature>
<evidence type="ECO:0000256" key="3">
    <source>
        <dbReference type="ARBA" id="ARBA00022448"/>
    </source>
</evidence>
<feature type="transmembrane region" description="Helical" evidence="10">
    <location>
        <begin position="210"/>
        <end position="231"/>
    </location>
</feature>
<dbReference type="Gene3D" id="3.40.640.10">
    <property type="entry name" value="Type I PLP-dependent aspartate aminotransferase-like (Major domain)"/>
    <property type="match status" value="1"/>
</dbReference>
<evidence type="ECO:0000256" key="4">
    <source>
        <dbReference type="ARBA" id="ARBA00022692"/>
    </source>
</evidence>
<dbReference type="Pfam" id="PF01212">
    <property type="entry name" value="Beta_elim_lyase"/>
    <property type="match status" value="1"/>
</dbReference>
<dbReference type="PANTHER" id="PTHR43791">
    <property type="entry name" value="PERMEASE-RELATED"/>
    <property type="match status" value="1"/>
</dbReference>
<evidence type="ECO:0000256" key="8">
    <source>
        <dbReference type="ARBA" id="ARBA00023180"/>
    </source>
</evidence>
<evidence type="ECO:0000256" key="5">
    <source>
        <dbReference type="ARBA" id="ARBA00022898"/>
    </source>
</evidence>
<dbReference type="GO" id="GO:0016020">
    <property type="term" value="C:membrane"/>
    <property type="evidence" value="ECO:0007669"/>
    <property type="project" value="UniProtKB-SubCell"/>
</dbReference>
<dbReference type="GO" id="GO:0006520">
    <property type="term" value="P:amino acid metabolic process"/>
    <property type="evidence" value="ECO:0007669"/>
    <property type="project" value="InterPro"/>
</dbReference>
<dbReference type="GO" id="GO:0022857">
    <property type="term" value="F:transmembrane transporter activity"/>
    <property type="evidence" value="ECO:0007669"/>
    <property type="project" value="InterPro"/>
</dbReference>
<feature type="compositionally biased region" description="Basic and acidic residues" evidence="9">
    <location>
        <begin position="571"/>
        <end position="597"/>
    </location>
</feature>
<dbReference type="PROSITE" id="PS50850">
    <property type="entry name" value="MFS"/>
    <property type="match status" value="1"/>
</dbReference>
<dbReference type="InterPro" id="IPR011701">
    <property type="entry name" value="MFS"/>
</dbReference>
<dbReference type="InterPro" id="IPR015421">
    <property type="entry name" value="PyrdxlP-dep_Trfase_major"/>
</dbReference>
<dbReference type="InterPro" id="IPR001597">
    <property type="entry name" value="ArAA_b-elim_lyase/Thr_aldolase"/>
</dbReference>
<organism evidence="12 13">
    <name type="scientific">Fusarium fujikuroi</name>
    <name type="common">Bakanae and foot rot disease fungus</name>
    <name type="synonym">Gibberella fujikuroi</name>
    <dbReference type="NCBI Taxonomy" id="5127"/>
    <lineage>
        <taxon>Eukaryota</taxon>
        <taxon>Fungi</taxon>
        <taxon>Dikarya</taxon>
        <taxon>Ascomycota</taxon>
        <taxon>Pezizomycotina</taxon>
        <taxon>Sordariomycetes</taxon>
        <taxon>Hypocreomycetidae</taxon>
        <taxon>Hypocreales</taxon>
        <taxon>Nectriaceae</taxon>
        <taxon>Fusarium</taxon>
        <taxon>Fusarium fujikuroi species complex</taxon>
    </lineage>
</organism>
<dbReference type="PROSITE" id="PS00036">
    <property type="entry name" value="BZIP_BASIC"/>
    <property type="match status" value="1"/>
</dbReference>
<keyword evidence="5" id="KW-0663">Pyridoxal phosphate</keyword>
<evidence type="ECO:0000256" key="9">
    <source>
        <dbReference type="SAM" id="MobiDB-lite"/>
    </source>
</evidence>
<feature type="region of interest" description="Disordered" evidence="9">
    <location>
        <begin position="562"/>
        <end position="597"/>
    </location>
</feature>
<dbReference type="Pfam" id="PF11905">
    <property type="entry name" value="DUF3425"/>
    <property type="match status" value="1"/>
</dbReference>
<gene>
    <name evidence="12" type="ORF">C2S_2587</name>
</gene>
<comment type="cofactor">
    <cofactor evidence="1">
        <name>pyridoxal 5'-phosphate</name>
        <dbReference type="ChEBI" id="CHEBI:597326"/>
    </cofactor>
</comment>
<accession>A0A9Q9RZL3</accession>
<dbReference type="SUPFAM" id="SSF57959">
    <property type="entry name" value="Leucine zipper domain"/>
    <property type="match status" value="1"/>
</dbReference>
<dbReference type="GO" id="GO:0016829">
    <property type="term" value="F:lyase activity"/>
    <property type="evidence" value="ECO:0007669"/>
    <property type="project" value="InterPro"/>
</dbReference>
<feature type="transmembrane region" description="Helical" evidence="10">
    <location>
        <begin position="178"/>
        <end position="198"/>
    </location>
</feature>
<dbReference type="Proteomes" id="UP000760494">
    <property type="component" value="Unassembled WGS sequence"/>
</dbReference>
<dbReference type="SUPFAM" id="SSF53383">
    <property type="entry name" value="PLP-dependent transferases"/>
    <property type="match status" value="1"/>
</dbReference>
<protein>
    <recommendedName>
        <fullName evidence="11">Major facilitator superfamily (MFS) profile domain-containing protein</fullName>
    </recommendedName>
</protein>
<comment type="caution">
    <text evidence="12">The sequence shown here is derived from an EMBL/GenBank/DDBJ whole genome shotgun (WGS) entry which is preliminary data.</text>
</comment>
<dbReference type="Pfam" id="PF07690">
    <property type="entry name" value="MFS_1"/>
    <property type="match status" value="1"/>
</dbReference>
<proteinExistence type="predicted"/>
<dbReference type="InterPro" id="IPR046347">
    <property type="entry name" value="bZIP_sf"/>
</dbReference>
<name>A0A9Q9RZL3_FUSFU</name>
<evidence type="ECO:0000313" key="12">
    <source>
        <dbReference type="EMBL" id="VTT81190.1"/>
    </source>
</evidence>
<feature type="transmembrane region" description="Helical" evidence="10">
    <location>
        <begin position="351"/>
        <end position="371"/>
    </location>
</feature>
<dbReference type="Gene3D" id="3.90.1150.10">
    <property type="entry name" value="Aspartate Aminotransferase, domain 1"/>
    <property type="match status" value="1"/>
</dbReference>
<dbReference type="CDD" id="cd14688">
    <property type="entry name" value="bZIP_YAP"/>
    <property type="match status" value="1"/>
</dbReference>
<evidence type="ECO:0000256" key="10">
    <source>
        <dbReference type="SAM" id="Phobius"/>
    </source>
</evidence>
<evidence type="ECO:0000259" key="11">
    <source>
        <dbReference type="PROSITE" id="PS50850"/>
    </source>
</evidence>
<evidence type="ECO:0000313" key="13">
    <source>
        <dbReference type="Proteomes" id="UP000760494"/>
    </source>
</evidence>
<feature type="domain" description="Major facilitator superfamily (MFS) profile" evidence="11">
    <location>
        <begin position="50"/>
        <end position="463"/>
    </location>
</feature>
<reference evidence="12" key="1">
    <citation type="submission" date="2019-05" db="EMBL/GenBank/DDBJ databases">
        <authorList>
            <person name="Piombo E."/>
        </authorList>
    </citation>
    <scope>NUCLEOTIDE SEQUENCE</scope>
    <source>
        <strain evidence="12">C2S</strain>
    </source>
</reference>
<evidence type="ECO:0000256" key="1">
    <source>
        <dbReference type="ARBA" id="ARBA00001933"/>
    </source>
</evidence>
<dbReference type="InterPro" id="IPR015422">
    <property type="entry name" value="PyrdxlP-dep_Trfase_small"/>
</dbReference>
<feature type="transmembrane region" description="Helical" evidence="10">
    <location>
        <begin position="324"/>
        <end position="345"/>
    </location>
</feature>
<dbReference type="InterPro" id="IPR036259">
    <property type="entry name" value="MFS_trans_sf"/>
</dbReference>
<sequence length="1575" mass="175182">MALDHSSEMGSIKTDKETHDLNDAPQSIVAQSVWTEDEEKAVVRKLDMILMPLLVLGFYALQLDRSNISNALTDTLTTDLNITKDDVNLGDQLMMAGIIIAEIPSNIILQKLGAPIWLTGQVLIWGTVALTQAWVTNVHSFFATRFLLGFCEAGFIPGGQYMLALFYREKELALRTSIFYFGNYFATATGSLIAAGVLQMGGIAGLAGWQWLFIIEGIFTLLVFVAFILLLPRSPVHTRPIHGYFDLFTSREREIMHDRIYQEDISKTEAHANITVRDVVAALADYRIWIHTILNLVSLAPKGGLQLYGPTIIRSLGFSKINSNLLNSVSSFLVVVLSFAVAWASDKTKQRGLWCMAAFLWSITFGGALFGSTDKDKWTKYALFTLLSSGNALSQGLNDAWLSINARSAETRSIGLAMVVIGSNAGGLAGKQLFRESDAPKYTKGFLAVVLFPVKLSICTPRQDLPAIMDSPHMDEKNTTLTEQERKKLRNRLSQRAFRRRQAECIRELKNRVNADQRSDSERVEALQKENRLLRKQLIDVQTKMSRMMASVQLLSDSVAKTLDDTASGEGDERQRDERQRDGPERVNGKTESDEHIAEESALQSIDLEAFDPSILDFDAPFSSSSVTASTDNGISSELINVSGTSPFYSQIPNIWSHEYQMGMQPYLTAINATAESSLVLGKDYSFTNSPFSDHIQLLQRMLKNKLNTLGFVPEGHNPVQSVYQPVLMVLSMFNSMTRPDVMAWYAKTRFYHIIELTAWQLYPSSATFNKLHPRYRPTTAQLENPHPGIIDWIPFPTIRDRLIQLHSANPHIDQIFCDAVTGYVVEALMSDLVLGAPQITVYVRVTDLINTMSSATSESENTIAMLPAPDISTLFSSPAYARAAFNKLNMDKGAGYYKIDPAFFEKYPELWDQASDVTATGMPLKPKNARISNYSTVTTNIYTIINLVKMPSQIPTSIPRYSFMDDYSEGAHPALLKALITSNTTQETGYGGDTYCDLARQRIRRHLGRDDVGIFFVPSGTSANAISIAACLRPHEAVIAASSGHIVTRETGAVEASGHKIINVTPQNGKLTPATIERALDDNWHFPHMAKPRLVYISNATEIGTIYSRTELAAIKQVCEKNGLILFLDGARIGTALASKANDMTLSDILELTDIFWIGGTKNGALLGEAVVVKDARLSSEFEFYVKQHGSLLAKGRVIGAQFAELFEGDLYFELARKANLSAELLSSGIAQGGFSVYAATETNQVFAVLPLSLIKVLKESFSFYVWEKCGDDEAVIRLLTTWATEGAQVERFVEMSFHVAIMAAVDSDLEREFRFLKYLDDADQRQDPITVKRSAYWCYCGPLLDRLSLPDNFYDFESQVFTESIRSTFIPFLNYINNLLLNKGFMHYFLTIRATTPMHEFDQPRWHTDELFFTTDVLPGTRLGLKSQHQKHHKNTGTDCKICTTLLGPSTLFIPPSHQSSARKAQESARESASTEHECVSIRCVGCAAAADAVRDELSTVLKPFGAEAAEIGECSVFKVGRESGAVHSEPCMSEGHSGRVFINVVPGTEDELRVLMHKWGMQFPRQWWVGGR</sequence>
<dbReference type="InterPro" id="IPR004827">
    <property type="entry name" value="bZIP"/>
</dbReference>
<evidence type="ECO:0000256" key="2">
    <source>
        <dbReference type="ARBA" id="ARBA00004141"/>
    </source>
</evidence>
<dbReference type="GO" id="GO:0003700">
    <property type="term" value="F:DNA-binding transcription factor activity"/>
    <property type="evidence" value="ECO:0007669"/>
    <property type="project" value="InterPro"/>
</dbReference>
<dbReference type="InterPro" id="IPR020846">
    <property type="entry name" value="MFS_dom"/>
</dbReference>
<dbReference type="PANTHER" id="PTHR43791:SF32">
    <property type="entry name" value="MAJOR FACILITATOR SUPERFAMILY (MFS) PROFILE DOMAIN-CONTAINING PROTEIN"/>
    <property type="match status" value="1"/>
</dbReference>
<dbReference type="EMBL" id="CABFJX010000407">
    <property type="protein sequence ID" value="VTT81190.1"/>
    <property type="molecule type" value="Genomic_DNA"/>
</dbReference>
<evidence type="ECO:0000256" key="7">
    <source>
        <dbReference type="ARBA" id="ARBA00023136"/>
    </source>
</evidence>
<comment type="subcellular location">
    <subcellularLocation>
        <location evidence="2">Membrane</location>
        <topology evidence="2">Multi-pass membrane protein</topology>
    </subcellularLocation>
</comment>
<keyword evidence="8" id="KW-0325">Glycoprotein</keyword>
<keyword evidence="6 10" id="KW-1133">Transmembrane helix</keyword>
<keyword evidence="3" id="KW-0813">Transport</keyword>
<dbReference type="SUPFAM" id="SSF103473">
    <property type="entry name" value="MFS general substrate transporter"/>
    <property type="match status" value="1"/>
</dbReference>
<dbReference type="Gene3D" id="1.20.1250.20">
    <property type="entry name" value="MFS general substrate transporter like domains"/>
    <property type="match status" value="2"/>
</dbReference>
<dbReference type="FunFam" id="1.20.1250.20:FF:000516">
    <property type="entry name" value="Alternative sulfate transporter"/>
    <property type="match status" value="1"/>
</dbReference>
<dbReference type="Gene3D" id="1.20.5.170">
    <property type="match status" value="1"/>
</dbReference>
<dbReference type="InterPro" id="IPR015424">
    <property type="entry name" value="PyrdxlP-dep_Trfase"/>
</dbReference>
<evidence type="ECO:0000256" key="6">
    <source>
        <dbReference type="ARBA" id="ARBA00022989"/>
    </source>
</evidence>
<dbReference type="InterPro" id="IPR021833">
    <property type="entry name" value="DUF3425"/>
</dbReference>
<keyword evidence="7 10" id="KW-0472">Membrane</keyword>